<dbReference type="Proteomes" id="UP000324800">
    <property type="component" value="Unassembled WGS sequence"/>
</dbReference>
<protein>
    <submittedName>
        <fullName evidence="1">Uncharacterized protein</fullName>
    </submittedName>
</protein>
<reference evidence="1 2" key="1">
    <citation type="submission" date="2019-03" db="EMBL/GenBank/DDBJ databases">
        <title>Single cell metagenomics reveals metabolic interactions within the superorganism composed of flagellate Streblomastix strix and complex community of Bacteroidetes bacteria on its surface.</title>
        <authorList>
            <person name="Treitli S.C."/>
            <person name="Kolisko M."/>
            <person name="Husnik F."/>
            <person name="Keeling P."/>
            <person name="Hampl V."/>
        </authorList>
    </citation>
    <scope>NUCLEOTIDE SEQUENCE [LARGE SCALE GENOMIC DNA]</scope>
    <source>
        <strain evidence="1">ST1C</strain>
    </source>
</reference>
<comment type="caution">
    <text evidence="1">The sequence shown here is derived from an EMBL/GenBank/DDBJ whole genome shotgun (WGS) entry which is preliminary data.</text>
</comment>
<dbReference type="AlphaFoldDB" id="A0A5J4V1L8"/>
<evidence type="ECO:0000313" key="2">
    <source>
        <dbReference type="Proteomes" id="UP000324800"/>
    </source>
</evidence>
<dbReference type="EMBL" id="SNRW01010582">
    <property type="protein sequence ID" value="KAA6376353.1"/>
    <property type="molecule type" value="Genomic_DNA"/>
</dbReference>
<proteinExistence type="predicted"/>
<evidence type="ECO:0000313" key="1">
    <source>
        <dbReference type="EMBL" id="KAA6376353.1"/>
    </source>
</evidence>
<gene>
    <name evidence="1" type="ORF">EZS28_028119</name>
</gene>
<name>A0A5J4V1L8_9EUKA</name>
<organism evidence="1 2">
    <name type="scientific">Streblomastix strix</name>
    <dbReference type="NCBI Taxonomy" id="222440"/>
    <lineage>
        <taxon>Eukaryota</taxon>
        <taxon>Metamonada</taxon>
        <taxon>Preaxostyla</taxon>
        <taxon>Oxymonadida</taxon>
        <taxon>Streblomastigidae</taxon>
        <taxon>Streblomastix</taxon>
    </lineage>
</organism>
<sequence>MGDFIFGERSIYPTGDIIYSLNYSLFYPS</sequence>
<feature type="non-terminal residue" evidence="1">
    <location>
        <position position="29"/>
    </location>
</feature>
<accession>A0A5J4V1L8</accession>